<accession>Q4T8L2</accession>
<organism evidence="1">
    <name type="scientific">Tetraodon nigroviridis</name>
    <name type="common">Spotted green pufferfish</name>
    <name type="synonym">Chelonodon nigroviridis</name>
    <dbReference type="NCBI Taxonomy" id="99883"/>
    <lineage>
        <taxon>Eukaryota</taxon>
        <taxon>Metazoa</taxon>
        <taxon>Chordata</taxon>
        <taxon>Craniata</taxon>
        <taxon>Vertebrata</taxon>
        <taxon>Euteleostomi</taxon>
        <taxon>Actinopterygii</taxon>
        <taxon>Neopterygii</taxon>
        <taxon>Teleostei</taxon>
        <taxon>Neoteleostei</taxon>
        <taxon>Acanthomorphata</taxon>
        <taxon>Eupercaria</taxon>
        <taxon>Tetraodontiformes</taxon>
        <taxon>Tetradontoidea</taxon>
        <taxon>Tetraodontidae</taxon>
        <taxon>Tetraodon</taxon>
    </lineage>
</organism>
<evidence type="ECO:0000313" key="1">
    <source>
        <dbReference type="EMBL" id="CAF90770.1"/>
    </source>
</evidence>
<feature type="non-terminal residue" evidence="1">
    <location>
        <position position="48"/>
    </location>
</feature>
<gene>
    <name evidence="1" type="ORF">GSTENG00005176001</name>
</gene>
<reference evidence="1" key="1">
    <citation type="journal article" date="2004" name="Nature">
        <title>Genome duplication in the teleost fish Tetraodon nigroviridis reveals the early vertebrate proto-karyotype.</title>
        <authorList>
            <person name="Jaillon O."/>
            <person name="Aury J.-M."/>
            <person name="Brunet F."/>
            <person name="Petit J.-L."/>
            <person name="Stange-Thomann N."/>
            <person name="Mauceli E."/>
            <person name="Bouneau L."/>
            <person name="Fischer C."/>
            <person name="Ozouf-Costaz C."/>
            <person name="Bernot A."/>
            <person name="Nicaud S."/>
            <person name="Jaffe D."/>
            <person name="Fisher S."/>
            <person name="Lutfalla G."/>
            <person name="Dossat C."/>
            <person name="Segurens B."/>
            <person name="Dasilva C."/>
            <person name="Salanoubat M."/>
            <person name="Levy M."/>
            <person name="Boudet N."/>
            <person name="Castellano S."/>
            <person name="Anthouard V."/>
            <person name="Jubin C."/>
            <person name="Castelli V."/>
            <person name="Katinka M."/>
            <person name="Vacherie B."/>
            <person name="Biemont C."/>
            <person name="Skalli Z."/>
            <person name="Cattolico L."/>
            <person name="Poulain J."/>
            <person name="De Berardinis V."/>
            <person name="Cruaud C."/>
            <person name="Duprat S."/>
            <person name="Brottier P."/>
            <person name="Coutanceau J.-P."/>
            <person name="Gouzy J."/>
            <person name="Parra G."/>
            <person name="Lardier G."/>
            <person name="Chapple C."/>
            <person name="McKernan K.J."/>
            <person name="McEwan P."/>
            <person name="Bosak S."/>
            <person name="Kellis M."/>
            <person name="Volff J.-N."/>
            <person name="Guigo R."/>
            <person name="Zody M.C."/>
            <person name="Mesirov J."/>
            <person name="Lindblad-Toh K."/>
            <person name="Birren B."/>
            <person name="Nusbaum C."/>
            <person name="Kahn D."/>
            <person name="Robinson-Rechavi M."/>
            <person name="Laudet V."/>
            <person name="Schachter V."/>
            <person name="Quetier F."/>
            <person name="Saurin W."/>
            <person name="Scarpelli C."/>
            <person name="Wincker P."/>
            <person name="Lander E.S."/>
            <person name="Weissenbach J."/>
            <person name="Roest Crollius H."/>
        </authorList>
    </citation>
    <scope>NUCLEOTIDE SEQUENCE [LARGE SCALE GENOMIC DNA]</scope>
</reference>
<dbReference type="EMBL" id="CAAE01007774">
    <property type="protein sequence ID" value="CAF90770.1"/>
    <property type="molecule type" value="Genomic_DNA"/>
</dbReference>
<dbReference type="AlphaFoldDB" id="Q4T8L2"/>
<dbReference type="KEGG" id="tng:GSTEN00005176G001"/>
<name>Q4T8L2_TETNG</name>
<proteinExistence type="predicted"/>
<protein>
    <submittedName>
        <fullName evidence="1">(spotted green pufferfish) hypothetical protein</fullName>
    </submittedName>
</protein>
<reference evidence="1" key="2">
    <citation type="submission" date="2004-02" db="EMBL/GenBank/DDBJ databases">
        <authorList>
            <consortium name="Genoscope"/>
            <consortium name="Whitehead Institute Centre for Genome Research"/>
        </authorList>
    </citation>
    <scope>NUCLEOTIDE SEQUENCE</scope>
</reference>
<comment type="caution">
    <text evidence="1">The sequence shown here is derived from an EMBL/GenBank/DDBJ whole genome shotgun (WGS) entry which is preliminary data.</text>
</comment>
<sequence>MSAEVEPDRESWSARVGRRVPRRSDLLRQVYFADGLLRALPAAAVLPE</sequence>